<evidence type="ECO:0000313" key="1">
    <source>
        <dbReference type="EMBL" id="GIY64788.1"/>
    </source>
</evidence>
<keyword evidence="2" id="KW-1185">Reference proteome</keyword>
<comment type="caution">
    <text evidence="1">The sequence shown here is derived from an EMBL/GenBank/DDBJ whole genome shotgun (WGS) entry which is preliminary data.</text>
</comment>
<gene>
    <name evidence="1" type="primary">AVEN_60554_1</name>
    <name evidence="1" type="ORF">CEXT_420511</name>
</gene>
<sequence>MNYSKYGNIYSKFHGCTDFTIKDNIIILDFYDQKWDNWMTTRIHEYDKVSVDVKDPFSQAFKVFFKTEATCSAFCKQDSFTLIIGNVRVVFPMPTKSATNHLYATPYFVQDPQIVHNYLQGIGRHAYDHIFNYKNCVLYLDKSDVPCPGGCYFGRNCAPTNPYYRICVLSQEPYEEIQSILQEWKHRRGILEIPFLTQDTISPPKFMPFEPISNFILPDLPTLSTGMITKKLSLNRPHCLIHDILNSYYRHCVHQQEETGIDPDLSVQSLGVVLEWPLRVMYEGLHYMSVDDKDKLHVAIAVNGYHPNKILHSRVPYTRYSEYESLPALPWLPISYVPTVLETPDDVSKVSIDTVVIGLVYHSAFFCLSLPLLEGRPCPVSHRNVHNLFTPATQTLIQDKRYFQIIETFRYNNEYLLHHVSMKGIQFDAWCLCKFDDTLAYPKPVRYPSLVQEWLSLFAIQQKLGAIEEPIDVDIVRMALVLAKHNICFNTKIMTFENGQSKKNKLIVSDTALNLYMGKMSADFINDARLEVKEETNEEGYGCNIM</sequence>
<evidence type="ECO:0000313" key="2">
    <source>
        <dbReference type="Proteomes" id="UP001054945"/>
    </source>
</evidence>
<name>A0AAV4V4V9_CAEEX</name>
<proteinExistence type="predicted"/>
<accession>A0AAV4V4V9</accession>
<protein>
    <submittedName>
        <fullName evidence="1">Uncharacterized protein</fullName>
    </submittedName>
</protein>
<reference evidence="1 2" key="1">
    <citation type="submission" date="2021-06" db="EMBL/GenBank/DDBJ databases">
        <title>Caerostris extrusa draft genome.</title>
        <authorList>
            <person name="Kono N."/>
            <person name="Arakawa K."/>
        </authorList>
    </citation>
    <scope>NUCLEOTIDE SEQUENCE [LARGE SCALE GENOMIC DNA]</scope>
</reference>
<organism evidence="1 2">
    <name type="scientific">Caerostris extrusa</name>
    <name type="common">Bark spider</name>
    <name type="synonym">Caerostris bankana</name>
    <dbReference type="NCBI Taxonomy" id="172846"/>
    <lineage>
        <taxon>Eukaryota</taxon>
        <taxon>Metazoa</taxon>
        <taxon>Ecdysozoa</taxon>
        <taxon>Arthropoda</taxon>
        <taxon>Chelicerata</taxon>
        <taxon>Arachnida</taxon>
        <taxon>Araneae</taxon>
        <taxon>Araneomorphae</taxon>
        <taxon>Entelegynae</taxon>
        <taxon>Araneoidea</taxon>
        <taxon>Araneidae</taxon>
        <taxon>Caerostris</taxon>
    </lineage>
</organism>
<dbReference type="Proteomes" id="UP001054945">
    <property type="component" value="Unassembled WGS sequence"/>
</dbReference>
<dbReference type="EMBL" id="BPLR01013924">
    <property type="protein sequence ID" value="GIY64788.1"/>
    <property type="molecule type" value="Genomic_DNA"/>
</dbReference>
<dbReference type="AlphaFoldDB" id="A0AAV4V4V9"/>